<evidence type="ECO:0000313" key="12">
    <source>
        <dbReference type="Proteomes" id="UP000515135"/>
    </source>
</evidence>
<dbReference type="AlphaFoldDB" id="A0A6P4YL63"/>
<evidence type="ECO:0000256" key="2">
    <source>
        <dbReference type="ARBA" id="ARBA00009001"/>
    </source>
</evidence>
<accession>A0A6P4YL63</accession>
<reference evidence="13" key="1">
    <citation type="submission" date="2025-08" db="UniProtKB">
        <authorList>
            <consortium name="RefSeq"/>
        </authorList>
    </citation>
    <scope>IDENTIFICATION</scope>
    <source>
        <tissue evidence="13">Gonad</tissue>
    </source>
</reference>
<evidence type="ECO:0000256" key="10">
    <source>
        <dbReference type="SAM" id="MobiDB-lite"/>
    </source>
</evidence>
<keyword evidence="12" id="KW-1185">Reference proteome</keyword>
<keyword evidence="5" id="KW-0238">DNA-binding</keyword>
<dbReference type="GO" id="GO:0060261">
    <property type="term" value="P:positive regulation of transcription initiation by RNA polymerase II"/>
    <property type="evidence" value="ECO:0007669"/>
    <property type="project" value="InterPro"/>
</dbReference>
<dbReference type="SUPFAM" id="SSF54447">
    <property type="entry name" value="ssDNA-binding transcriptional regulator domain"/>
    <property type="match status" value="2"/>
</dbReference>
<proteinExistence type="inferred from homology"/>
<organism evidence="12 13">
    <name type="scientific">Branchiostoma belcheri</name>
    <name type="common">Amphioxus</name>
    <dbReference type="NCBI Taxonomy" id="7741"/>
    <lineage>
        <taxon>Eukaryota</taxon>
        <taxon>Metazoa</taxon>
        <taxon>Chordata</taxon>
        <taxon>Cephalochordata</taxon>
        <taxon>Leptocardii</taxon>
        <taxon>Amphioxiformes</taxon>
        <taxon>Branchiostomatidae</taxon>
        <taxon>Branchiostoma</taxon>
    </lineage>
</organism>
<comment type="similarity">
    <text evidence="2">Belongs to the transcriptional coactivator PC4 family.</text>
</comment>
<evidence type="ECO:0000256" key="7">
    <source>
        <dbReference type="ARBA" id="ARBA00023242"/>
    </source>
</evidence>
<dbReference type="InterPro" id="IPR003173">
    <property type="entry name" value="PC4_C"/>
</dbReference>
<dbReference type="GeneID" id="109474353"/>
<feature type="domain" description="Transcriptional coactivator p15 (PC4) C-terminal" evidence="11">
    <location>
        <begin position="170"/>
        <end position="221"/>
    </location>
</feature>
<keyword evidence="6" id="KW-0804">Transcription</keyword>
<dbReference type="Proteomes" id="UP000515135">
    <property type="component" value="Unplaced"/>
</dbReference>
<dbReference type="PANTHER" id="PTHR13215">
    <property type="entry name" value="RNA POLYMERASE II TRANSCRIPTIONAL COACTIVATOR"/>
    <property type="match status" value="1"/>
</dbReference>
<evidence type="ECO:0000256" key="3">
    <source>
        <dbReference type="ARBA" id="ARBA00013386"/>
    </source>
</evidence>
<keyword evidence="4" id="KW-0805">Transcription regulation</keyword>
<evidence type="ECO:0000259" key="11">
    <source>
        <dbReference type="Pfam" id="PF02229"/>
    </source>
</evidence>
<dbReference type="GO" id="GO:0003677">
    <property type="term" value="F:DNA binding"/>
    <property type="evidence" value="ECO:0007669"/>
    <property type="project" value="UniProtKB-KW"/>
</dbReference>
<dbReference type="InterPro" id="IPR045125">
    <property type="entry name" value="Sub1/Tcp4-like"/>
</dbReference>
<evidence type="ECO:0000256" key="1">
    <source>
        <dbReference type="ARBA" id="ARBA00004123"/>
    </source>
</evidence>
<evidence type="ECO:0000256" key="4">
    <source>
        <dbReference type="ARBA" id="ARBA00023015"/>
    </source>
</evidence>
<dbReference type="Pfam" id="PF02229">
    <property type="entry name" value="PC4"/>
    <property type="match status" value="1"/>
</dbReference>
<evidence type="ECO:0000313" key="13">
    <source>
        <dbReference type="RefSeq" id="XP_019630205.1"/>
    </source>
</evidence>
<dbReference type="RefSeq" id="XP_019630205.1">
    <property type="nucleotide sequence ID" value="XM_019774646.1"/>
</dbReference>
<feature type="region of interest" description="Disordered" evidence="10">
    <location>
        <begin position="17"/>
        <end position="42"/>
    </location>
</feature>
<evidence type="ECO:0000256" key="6">
    <source>
        <dbReference type="ARBA" id="ARBA00023163"/>
    </source>
</evidence>
<gene>
    <name evidence="13" type="primary">LOC109474353</name>
</gene>
<dbReference type="GO" id="GO:0005634">
    <property type="term" value="C:nucleus"/>
    <property type="evidence" value="ECO:0007669"/>
    <property type="project" value="UniProtKB-SubCell"/>
</dbReference>
<evidence type="ECO:0000256" key="8">
    <source>
        <dbReference type="ARBA" id="ARBA00024848"/>
    </source>
</evidence>
<sequence length="252" mass="28287">MLDWQIQTPQYVDAATQTPPLYGGAQRPTPSEAMAYSTASCSTAPPAKPNIQYYNETKPSRSADYAPPAKPNIQYNNETDGLEVRFPVGEDVFATIGRFKGKALMGVRQFYRPYPEEKNLWKASRKELVLTPDQWRVLKRNMSGVSTALLSCTFASMPYDNTLFSPRRFGLGNLRYAIVEIFRGKPVVALREFYRPKDGSDKILPGKKGINLSTDQWQALETHSQKMDAVLEAVLNNEGSPSNNLITKILEE</sequence>
<name>A0A6P4YL63_BRABE</name>
<keyword evidence="7" id="KW-0539">Nucleus</keyword>
<dbReference type="GO" id="GO:0003713">
    <property type="term" value="F:transcription coactivator activity"/>
    <property type="evidence" value="ECO:0007669"/>
    <property type="project" value="InterPro"/>
</dbReference>
<dbReference type="Gene3D" id="2.30.31.10">
    <property type="entry name" value="Transcriptional Coactivator Pc4, Chain A"/>
    <property type="match status" value="2"/>
</dbReference>
<dbReference type="KEGG" id="bbel:109474353"/>
<comment type="subcellular location">
    <subcellularLocation>
        <location evidence="1">Nucleus</location>
    </subcellularLocation>
</comment>
<dbReference type="InterPro" id="IPR009044">
    <property type="entry name" value="ssDNA-bd_transcriptional_reg"/>
</dbReference>
<comment type="function">
    <text evidence="8">General coactivator that functions cooperatively with TAFs and mediates functional interactions between upstream activators and the general transcriptional machinery. May be involved in stabilizing the multiprotein transcription complex. Binds single-stranded DNA. Also binds, in vitro, non-specifically to double-stranded DNA (ds DNA).</text>
</comment>
<evidence type="ECO:0000256" key="9">
    <source>
        <dbReference type="ARBA" id="ARBA00031984"/>
    </source>
</evidence>
<dbReference type="OrthoDB" id="2505440at2759"/>
<evidence type="ECO:0000256" key="5">
    <source>
        <dbReference type="ARBA" id="ARBA00023125"/>
    </source>
</evidence>
<protein>
    <recommendedName>
        <fullName evidence="3">Activated RNA polymerase II transcriptional coactivator p15</fullName>
    </recommendedName>
    <alternativeName>
        <fullName evidence="9">SUB1 homolog</fullName>
    </alternativeName>
</protein>